<organism evidence="1">
    <name type="scientific">Arundo donax</name>
    <name type="common">Giant reed</name>
    <name type="synonym">Donax arundinaceus</name>
    <dbReference type="NCBI Taxonomy" id="35708"/>
    <lineage>
        <taxon>Eukaryota</taxon>
        <taxon>Viridiplantae</taxon>
        <taxon>Streptophyta</taxon>
        <taxon>Embryophyta</taxon>
        <taxon>Tracheophyta</taxon>
        <taxon>Spermatophyta</taxon>
        <taxon>Magnoliopsida</taxon>
        <taxon>Liliopsida</taxon>
        <taxon>Poales</taxon>
        <taxon>Poaceae</taxon>
        <taxon>PACMAD clade</taxon>
        <taxon>Arundinoideae</taxon>
        <taxon>Arundineae</taxon>
        <taxon>Arundo</taxon>
    </lineage>
</organism>
<dbReference type="EMBL" id="GBRH01197419">
    <property type="protein sequence ID" value="JAE00477.1"/>
    <property type="molecule type" value="Transcribed_RNA"/>
</dbReference>
<protein>
    <submittedName>
        <fullName evidence="1">Uncharacterized protein</fullName>
    </submittedName>
</protein>
<reference evidence="1" key="2">
    <citation type="journal article" date="2015" name="Data Brief">
        <title>Shoot transcriptome of the giant reed, Arundo donax.</title>
        <authorList>
            <person name="Barrero R.A."/>
            <person name="Guerrero F.D."/>
            <person name="Moolhuijzen P."/>
            <person name="Goolsby J.A."/>
            <person name="Tidwell J."/>
            <person name="Bellgard S.E."/>
            <person name="Bellgard M.I."/>
        </authorList>
    </citation>
    <scope>NUCLEOTIDE SEQUENCE</scope>
    <source>
        <tissue evidence="1">Shoot tissue taken approximately 20 cm above the soil surface</tissue>
    </source>
</reference>
<evidence type="ECO:0000313" key="1">
    <source>
        <dbReference type="EMBL" id="JAE00477.1"/>
    </source>
</evidence>
<sequence>MPRHYRGRATIYCMGDTFYYRTG</sequence>
<accession>A0A0A9EK50</accession>
<reference evidence="1" key="1">
    <citation type="submission" date="2014-09" db="EMBL/GenBank/DDBJ databases">
        <authorList>
            <person name="Magalhaes I.L.F."/>
            <person name="Oliveira U."/>
            <person name="Santos F.R."/>
            <person name="Vidigal T.H.D.A."/>
            <person name="Brescovit A.D."/>
            <person name="Santos A.J."/>
        </authorList>
    </citation>
    <scope>NUCLEOTIDE SEQUENCE</scope>
    <source>
        <tissue evidence="1">Shoot tissue taken approximately 20 cm above the soil surface</tissue>
    </source>
</reference>
<name>A0A0A9EK50_ARUDO</name>
<dbReference type="AlphaFoldDB" id="A0A0A9EK50"/>
<proteinExistence type="predicted"/>